<name>A0ACB9MUB0_BAUVA</name>
<accession>A0ACB9MUB0</accession>
<protein>
    <submittedName>
        <fullName evidence="1">Uncharacterized protein</fullName>
    </submittedName>
</protein>
<organism evidence="1 2">
    <name type="scientific">Bauhinia variegata</name>
    <name type="common">Purple orchid tree</name>
    <name type="synonym">Phanera variegata</name>
    <dbReference type="NCBI Taxonomy" id="167791"/>
    <lineage>
        <taxon>Eukaryota</taxon>
        <taxon>Viridiplantae</taxon>
        <taxon>Streptophyta</taxon>
        <taxon>Embryophyta</taxon>
        <taxon>Tracheophyta</taxon>
        <taxon>Spermatophyta</taxon>
        <taxon>Magnoliopsida</taxon>
        <taxon>eudicotyledons</taxon>
        <taxon>Gunneridae</taxon>
        <taxon>Pentapetalae</taxon>
        <taxon>rosids</taxon>
        <taxon>fabids</taxon>
        <taxon>Fabales</taxon>
        <taxon>Fabaceae</taxon>
        <taxon>Cercidoideae</taxon>
        <taxon>Cercideae</taxon>
        <taxon>Bauhiniinae</taxon>
        <taxon>Bauhinia</taxon>
    </lineage>
</organism>
<sequence>MEAHLRFLNSPILNRHLLHKTTSSSHLYSLKTTRLIPVPSYQRVPPRRPFSSGLMRSSYSPISTNSDPYRFFLSLTSSRVLNFLIPTNFNPFNRHSDASGFVWNRASESTVNGNVGLYGDKERVATVVLLGWLGAKTKHLKRYVEWYNSRGIHAVTFVVDVKESLTCDLGRVVEKRISELADELVSWASEKEDDGRERCLIFHTFSNTGWFTYGAIIDRMLRHNLMEKIKGCIVDSGGAEPYNPQVWAAGFSAAILKKRNSSVLPVAEGGYTPKSQSEVNPSVIQQKESSTMEIVVLSLLEKLFSVVLKLPDVEGRLTKIVSNLSKHQPWPQLYLYSTADKVVPFQSIELFIEEQRKMGRRVKSFNFGSSPHVDHFRTFTDVYLSKLTEFLNECFATIKQT</sequence>
<dbReference type="EMBL" id="CM039433">
    <property type="protein sequence ID" value="KAI4327621.1"/>
    <property type="molecule type" value="Genomic_DNA"/>
</dbReference>
<comment type="caution">
    <text evidence="1">The sequence shown here is derived from an EMBL/GenBank/DDBJ whole genome shotgun (WGS) entry which is preliminary data.</text>
</comment>
<evidence type="ECO:0000313" key="2">
    <source>
        <dbReference type="Proteomes" id="UP000828941"/>
    </source>
</evidence>
<reference evidence="1 2" key="1">
    <citation type="journal article" date="2022" name="DNA Res.">
        <title>Chromosomal-level genome assembly of the orchid tree Bauhinia variegata (Leguminosae; Cercidoideae) supports the allotetraploid origin hypothesis of Bauhinia.</title>
        <authorList>
            <person name="Zhong Y."/>
            <person name="Chen Y."/>
            <person name="Zheng D."/>
            <person name="Pang J."/>
            <person name="Liu Y."/>
            <person name="Luo S."/>
            <person name="Meng S."/>
            <person name="Qian L."/>
            <person name="Wei D."/>
            <person name="Dai S."/>
            <person name="Zhou R."/>
        </authorList>
    </citation>
    <scope>NUCLEOTIDE SEQUENCE [LARGE SCALE GENOMIC DNA]</scope>
    <source>
        <strain evidence="1">BV-YZ2020</strain>
    </source>
</reference>
<keyword evidence="2" id="KW-1185">Reference proteome</keyword>
<proteinExistence type="predicted"/>
<evidence type="ECO:0000313" key="1">
    <source>
        <dbReference type="EMBL" id="KAI4327621.1"/>
    </source>
</evidence>
<dbReference type="Proteomes" id="UP000828941">
    <property type="component" value="Chromosome 8"/>
</dbReference>
<gene>
    <name evidence="1" type="ORF">L6164_020059</name>
</gene>